<sequence>MLHIDRVRLSLIEMPLKKPFFTHLGTVHNRQSIIIEVVDRDGVSGFGEAVAFSSPWYTEETVQTELHMLKDFLIPKLFTEEINHPKEISSIFGSIRRNEMAKSGIETAIWDLYAKKQGQPLSYLLGGNRKEVPAGAVVAAQNIEKALKQIGDFQEQGYQRIKVKISPENDIHLLREIRKEYPYVPLMVDANSAYTLDDIDRLKALDEFRLLMIEQPLSITDMVDHATLQKQISTPICLDESITSFQDAYSAIQLGSCQIMNIKMSRVGGLENAKRIHDLCVEHHIQVWCGGMIEFGISRAHNIALATLEGFTIPGDIVSSNHYWEEDIIEPLVEVKNGMISVSTEAGIGFTINRKRLKEVTIYSEEYEKGKGV</sequence>
<dbReference type="PANTHER" id="PTHR48073">
    <property type="entry name" value="O-SUCCINYLBENZOATE SYNTHASE-RELATED"/>
    <property type="match status" value="1"/>
</dbReference>
<organism evidence="9 10">
    <name type="scientific">Lederbergia citrisecunda</name>
    <dbReference type="NCBI Taxonomy" id="2833583"/>
    <lineage>
        <taxon>Bacteria</taxon>
        <taxon>Bacillati</taxon>
        <taxon>Bacillota</taxon>
        <taxon>Bacilli</taxon>
        <taxon>Bacillales</taxon>
        <taxon>Bacillaceae</taxon>
        <taxon>Lederbergia</taxon>
    </lineage>
</organism>
<dbReference type="InterPro" id="IPR047585">
    <property type="entry name" value="MenC"/>
</dbReference>
<accession>A0A942YK79</accession>
<dbReference type="SFLD" id="SFLDG00180">
    <property type="entry name" value="muconate_cycloisomerase"/>
    <property type="match status" value="1"/>
</dbReference>
<evidence type="ECO:0000256" key="6">
    <source>
        <dbReference type="ARBA" id="ARBA00029491"/>
    </source>
</evidence>
<reference evidence="9 10" key="1">
    <citation type="submission" date="2021-05" db="EMBL/GenBank/DDBJ databases">
        <title>Novel Bacillus species.</title>
        <authorList>
            <person name="Liu G."/>
        </authorList>
    </citation>
    <scope>NUCLEOTIDE SEQUENCE [LARGE SCALE GENOMIC DNA]</scope>
    <source>
        <strain evidence="9 10">FJAT-49732</strain>
    </source>
</reference>
<dbReference type="Gene3D" id="3.30.390.10">
    <property type="entry name" value="Enolase-like, N-terminal domain"/>
    <property type="match status" value="1"/>
</dbReference>
<dbReference type="SFLD" id="SFLDS00001">
    <property type="entry name" value="Enolase"/>
    <property type="match status" value="1"/>
</dbReference>
<dbReference type="SUPFAM" id="SSF54826">
    <property type="entry name" value="Enolase N-terminal domain-like"/>
    <property type="match status" value="1"/>
</dbReference>
<evidence type="ECO:0000256" key="2">
    <source>
        <dbReference type="ARBA" id="ARBA00022428"/>
    </source>
</evidence>
<comment type="pathway">
    <text evidence="7">Quinol/quinone metabolism; menaquinone biosynthesis.</text>
</comment>
<dbReference type="InterPro" id="IPR013341">
    <property type="entry name" value="Mandelate_racemase_N_dom"/>
</dbReference>
<comment type="similarity">
    <text evidence="7">Belongs to the mandelate racemase/muconate lactonizing enzyme family. MenC type 2 subfamily.</text>
</comment>
<protein>
    <recommendedName>
        <fullName evidence="6 7">o-succinylbenzoate synthase</fullName>
        <shortName evidence="7">OSB synthase</shortName>
        <shortName evidence="7">OSBS</shortName>
        <ecNumber evidence="6 7">4.2.1.113</ecNumber>
    </recommendedName>
    <alternativeName>
        <fullName evidence="7">4-(2'-carboxyphenyl)-4-oxybutyric acid synthase</fullName>
    </alternativeName>
    <alternativeName>
        <fullName evidence="7">o-succinylbenzoic acid synthase</fullName>
    </alternativeName>
</protein>
<dbReference type="InterPro" id="IPR013342">
    <property type="entry name" value="Mandelate_racemase_C"/>
</dbReference>
<feature type="domain" description="Mandelate racemase/muconate lactonizing enzyme C-terminal" evidence="8">
    <location>
        <begin position="143"/>
        <end position="235"/>
    </location>
</feature>
<dbReference type="Proteomes" id="UP000682713">
    <property type="component" value="Unassembled WGS sequence"/>
</dbReference>
<evidence type="ECO:0000313" key="10">
    <source>
        <dbReference type="Proteomes" id="UP000682713"/>
    </source>
</evidence>
<comment type="caution">
    <text evidence="9">The sequence shown here is derived from an EMBL/GenBank/DDBJ whole genome shotgun (WGS) entry which is preliminary data.</text>
</comment>
<dbReference type="GO" id="GO:0009234">
    <property type="term" value="P:menaquinone biosynthetic process"/>
    <property type="evidence" value="ECO:0007669"/>
    <property type="project" value="UniProtKB-UniRule"/>
</dbReference>
<keyword evidence="5 7" id="KW-0456">Lyase</keyword>
<dbReference type="GO" id="GO:0016854">
    <property type="term" value="F:racemase and epimerase activity"/>
    <property type="evidence" value="ECO:0007669"/>
    <property type="project" value="UniProtKB-ARBA"/>
</dbReference>
<dbReference type="InterPro" id="IPR029017">
    <property type="entry name" value="Enolase-like_N"/>
</dbReference>
<evidence type="ECO:0000256" key="4">
    <source>
        <dbReference type="ARBA" id="ARBA00022842"/>
    </source>
</evidence>
<evidence type="ECO:0000256" key="1">
    <source>
        <dbReference type="ARBA" id="ARBA00001968"/>
    </source>
</evidence>
<dbReference type="GO" id="GO:0000287">
    <property type="term" value="F:magnesium ion binding"/>
    <property type="evidence" value="ECO:0007669"/>
    <property type="project" value="UniProtKB-UniRule"/>
</dbReference>
<evidence type="ECO:0000259" key="8">
    <source>
        <dbReference type="SMART" id="SM00922"/>
    </source>
</evidence>
<dbReference type="RefSeq" id="WP_213110713.1">
    <property type="nucleotide sequence ID" value="NZ_JAGYPJ010000001.1"/>
</dbReference>
<dbReference type="Pfam" id="PF13378">
    <property type="entry name" value="MR_MLE_C"/>
    <property type="match status" value="1"/>
</dbReference>
<name>A0A942YK79_9BACI</name>
<comment type="pathway">
    <text evidence="7">Quinol/quinone metabolism; 1,4-dihydroxy-2-naphthoate biosynthesis; 1,4-dihydroxy-2-naphthoate from chorismate: step 4/7.</text>
</comment>
<comment type="function">
    <text evidence="7">Converts 2-succinyl-6-hydroxy-2,4-cyclohexadiene-1-carboxylate (SHCHC) to 2-succinylbenzoate (OSB).</text>
</comment>
<dbReference type="Pfam" id="PF02746">
    <property type="entry name" value="MR_MLE_N"/>
    <property type="match status" value="1"/>
</dbReference>
<dbReference type="PANTHER" id="PTHR48073:SF5">
    <property type="entry name" value="O-SUCCINYLBENZOATE SYNTHASE"/>
    <property type="match status" value="1"/>
</dbReference>
<dbReference type="SMART" id="SM00922">
    <property type="entry name" value="MR_MLE"/>
    <property type="match status" value="1"/>
</dbReference>
<feature type="binding site" evidence="7">
    <location>
        <position position="214"/>
    </location>
    <ligand>
        <name>Mg(2+)</name>
        <dbReference type="ChEBI" id="CHEBI:18420"/>
    </ligand>
</feature>
<dbReference type="AlphaFoldDB" id="A0A942YK79"/>
<feature type="active site" description="Proton acceptor" evidence="7">
    <location>
        <position position="263"/>
    </location>
</feature>
<dbReference type="SFLD" id="SFLDF00009">
    <property type="entry name" value="o-succinylbenzoate_synthase"/>
    <property type="match status" value="1"/>
</dbReference>
<evidence type="ECO:0000256" key="7">
    <source>
        <dbReference type="HAMAP-Rule" id="MF_01933"/>
    </source>
</evidence>
<keyword evidence="2 7" id="KW-0474">Menaquinone biosynthesis</keyword>
<evidence type="ECO:0000256" key="3">
    <source>
        <dbReference type="ARBA" id="ARBA00022723"/>
    </source>
</evidence>
<dbReference type="Gene3D" id="3.20.20.120">
    <property type="entry name" value="Enolase-like C-terminal domain"/>
    <property type="match status" value="1"/>
</dbReference>
<evidence type="ECO:0000256" key="5">
    <source>
        <dbReference type="ARBA" id="ARBA00023239"/>
    </source>
</evidence>
<evidence type="ECO:0000313" key="9">
    <source>
        <dbReference type="EMBL" id="MBS4200103.1"/>
    </source>
</evidence>
<keyword evidence="3 7" id="KW-0479">Metal-binding</keyword>
<dbReference type="EC" id="4.2.1.113" evidence="6 7"/>
<dbReference type="SUPFAM" id="SSF51604">
    <property type="entry name" value="Enolase C-terminal domain-like"/>
    <property type="match status" value="1"/>
</dbReference>
<dbReference type="HAMAP" id="MF_01933">
    <property type="entry name" value="MenC_2"/>
    <property type="match status" value="1"/>
</dbReference>
<feature type="binding site" evidence="7">
    <location>
        <position position="239"/>
    </location>
    <ligand>
        <name>Mg(2+)</name>
        <dbReference type="ChEBI" id="CHEBI:18420"/>
    </ligand>
</feature>
<keyword evidence="4 7" id="KW-0460">Magnesium</keyword>
<keyword evidence="10" id="KW-1185">Reference proteome</keyword>
<dbReference type="InterPro" id="IPR036849">
    <property type="entry name" value="Enolase-like_C_sf"/>
</dbReference>
<feature type="active site" description="Proton donor" evidence="7">
    <location>
        <position position="164"/>
    </location>
</feature>
<dbReference type="EMBL" id="JAGYPJ010000001">
    <property type="protein sequence ID" value="MBS4200103.1"/>
    <property type="molecule type" value="Genomic_DNA"/>
</dbReference>
<dbReference type="NCBIfam" id="TIGR01928">
    <property type="entry name" value="menC_lowGC_arch"/>
    <property type="match status" value="1"/>
</dbReference>
<dbReference type="InterPro" id="IPR029065">
    <property type="entry name" value="Enolase_C-like"/>
</dbReference>
<dbReference type="InterPro" id="IPR010197">
    <property type="entry name" value="OSBS/NAAAR"/>
</dbReference>
<feature type="binding site" evidence="7">
    <location>
        <position position="189"/>
    </location>
    <ligand>
        <name>Mg(2+)</name>
        <dbReference type="ChEBI" id="CHEBI:18420"/>
    </ligand>
</feature>
<comment type="catalytic activity">
    <reaction evidence="7">
        <text>(1R,6R)-6-hydroxy-2-succinyl-cyclohexa-2,4-diene-1-carboxylate = 2-succinylbenzoate + H2O</text>
        <dbReference type="Rhea" id="RHEA:10196"/>
        <dbReference type="ChEBI" id="CHEBI:15377"/>
        <dbReference type="ChEBI" id="CHEBI:18325"/>
        <dbReference type="ChEBI" id="CHEBI:58689"/>
        <dbReference type="EC" id="4.2.1.113"/>
    </reaction>
</comment>
<proteinExistence type="inferred from homology"/>
<dbReference type="CDD" id="cd03317">
    <property type="entry name" value="NAAAR"/>
    <property type="match status" value="1"/>
</dbReference>
<comment type="cofactor">
    <cofactor evidence="1 7">
        <name>a divalent metal cation</name>
        <dbReference type="ChEBI" id="CHEBI:60240"/>
    </cofactor>
</comment>
<dbReference type="GO" id="GO:0043748">
    <property type="term" value="F:O-succinylbenzoate synthase activity"/>
    <property type="evidence" value="ECO:0007669"/>
    <property type="project" value="UniProtKB-EC"/>
</dbReference>
<gene>
    <name evidence="7 9" type="primary">menC</name>
    <name evidence="9" type="ORF">KHA93_10585</name>
</gene>